<protein>
    <submittedName>
        <fullName evidence="2">Trans-aconitate 2-methyltransferase</fullName>
    </submittedName>
</protein>
<evidence type="ECO:0000313" key="2">
    <source>
        <dbReference type="EMBL" id="MFA9478186.1"/>
    </source>
</evidence>
<sequence length="208" mass="23695">MSQTEADAYMQPYREAHEDHGSDFAVTLWASPKTQKRRFEVFTQMCFLAGKRVLDAGCSRGDFAEYLIKHDVPFGKYIGIDGLSEVIDYAEQRQMPQCEFHHGDFVTHPELLRTGKPQVIAISGTLNTMSDKLSLRVLDDAWQAAGETLIFNFLSDRCGPKAPAQLPPARRLDTAAIFEWALQHTWDVQFRQDYFQHGHDATILMRKG</sequence>
<name>A0ABV4U3K7_9BACT</name>
<dbReference type="Proteomes" id="UP001575105">
    <property type="component" value="Unassembled WGS sequence"/>
</dbReference>
<dbReference type="Pfam" id="PF13847">
    <property type="entry name" value="Methyltransf_31"/>
    <property type="match status" value="1"/>
</dbReference>
<evidence type="ECO:0000259" key="1">
    <source>
        <dbReference type="Pfam" id="PF13847"/>
    </source>
</evidence>
<dbReference type="InterPro" id="IPR025714">
    <property type="entry name" value="Methyltranfer_dom"/>
</dbReference>
<dbReference type="CDD" id="cd02440">
    <property type="entry name" value="AdoMet_MTases"/>
    <property type="match status" value="1"/>
</dbReference>
<dbReference type="SUPFAM" id="SSF53335">
    <property type="entry name" value="S-adenosyl-L-methionine-dependent methyltransferases"/>
    <property type="match status" value="1"/>
</dbReference>
<dbReference type="Gene3D" id="3.40.50.150">
    <property type="entry name" value="Vaccinia Virus protein VP39"/>
    <property type="match status" value="1"/>
</dbReference>
<keyword evidence="3" id="KW-1185">Reference proteome</keyword>
<evidence type="ECO:0000313" key="3">
    <source>
        <dbReference type="Proteomes" id="UP001575105"/>
    </source>
</evidence>
<feature type="domain" description="Methyltransferase" evidence="1">
    <location>
        <begin position="50"/>
        <end position="132"/>
    </location>
</feature>
<organism evidence="2 3">
    <name type="scientific">Natronomicrosphaera hydrolytica</name>
    <dbReference type="NCBI Taxonomy" id="3242702"/>
    <lineage>
        <taxon>Bacteria</taxon>
        <taxon>Pseudomonadati</taxon>
        <taxon>Planctomycetota</taxon>
        <taxon>Phycisphaerae</taxon>
        <taxon>Phycisphaerales</taxon>
        <taxon>Phycisphaeraceae</taxon>
        <taxon>Natronomicrosphaera</taxon>
    </lineage>
</organism>
<accession>A0ABV4U3K7</accession>
<gene>
    <name evidence="2" type="ORF">ACERK3_07740</name>
</gene>
<dbReference type="EMBL" id="JBGUBD010000004">
    <property type="protein sequence ID" value="MFA9478186.1"/>
    <property type="molecule type" value="Genomic_DNA"/>
</dbReference>
<dbReference type="RefSeq" id="WP_425345112.1">
    <property type="nucleotide sequence ID" value="NZ_JBGUBD010000004.1"/>
</dbReference>
<dbReference type="InterPro" id="IPR029063">
    <property type="entry name" value="SAM-dependent_MTases_sf"/>
</dbReference>
<proteinExistence type="predicted"/>
<comment type="caution">
    <text evidence="2">The sequence shown here is derived from an EMBL/GenBank/DDBJ whole genome shotgun (WGS) entry which is preliminary data.</text>
</comment>
<reference evidence="2 3" key="1">
    <citation type="submission" date="2024-08" db="EMBL/GenBank/DDBJ databases">
        <title>Whole-genome sequencing of halo(alkali)philic microorganisms from hypersaline lakes.</title>
        <authorList>
            <person name="Sorokin D.Y."/>
            <person name="Merkel A.Y."/>
            <person name="Messina E."/>
            <person name="Yakimov M."/>
        </authorList>
    </citation>
    <scope>NUCLEOTIDE SEQUENCE [LARGE SCALE GENOMIC DNA]</scope>
    <source>
        <strain evidence="2 3">AB-hyl4</strain>
    </source>
</reference>